<dbReference type="Proteomes" id="UP000726170">
    <property type="component" value="Unassembled WGS sequence"/>
</dbReference>
<dbReference type="EMBL" id="JAHLQF010000002">
    <property type="protein sequence ID" value="MBU5484931.1"/>
    <property type="molecule type" value="Genomic_DNA"/>
</dbReference>
<comment type="caution">
    <text evidence="1">The sequence shown here is derived from an EMBL/GenBank/DDBJ whole genome shotgun (WGS) entry which is preliminary data.</text>
</comment>
<reference evidence="1 2" key="1">
    <citation type="submission" date="2021-06" db="EMBL/GenBank/DDBJ databases">
        <authorList>
            <person name="Sun Q."/>
            <person name="Li D."/>
        </authorList>
    </citation>
    <scope>NUCLEOTIDE SEQUENCE [LARGE SCALE GENOMIC DNA]</scope>
    <source>
        <strain evidence="1 2">MSJ-11</strain>
    </source>
</reference>
<evidence type="ECO:0000313" key="1">
    <source>
        <dbReference type="EMBL" id="MBU5484931.1"/>
    </source>
</evidence>
<proteinExistence type="predicted"/>
<evidence type="ECO:0000313" key="2">
    <source>
        <dbReference type="Proteomes" id="UP000726170"/>
    </source>
</evidence>
<sequence length="306" mass="34903">MGLLKKVNIINKLAYSKAKEKVKYEYLSRKAKKNNEKISKELIEAEERGKRETYLSELKNEITISKKSRAESNKDLSLIERVQKEFKSIPVISVVDDMVEGASQIEKIKIMVENNPDDPLSWLILAECIKYYKKVFLFLNLAKAPIDPLGTAMDIGVEFGGEVVESALDKNKWTYKRALLKSINIGLKSGLKDEKNLVCIGRSAQLISLWTKDPAEKENYLILSKKYLNEALKIASPYCRNEILYYLGLLEKNKVRKFKYSYNINKVKAIINGGSNAAVNQGTKMVNTIEKVLDNTLDKLIKERKL</sequence>
<name>A0ABS6EJS6_9CLOT</name>
<organism evidence="1 2">
    <name type="scientific">Clostridium mobile</name>
    <dbReference type="NCBI Taxonomy" id="2841512"/>
    <lineage>
        <taxon>Bacteria</taxon>
        <taxon>Bacillati</taxon>
        <taxon>Bacillota</taxon>
        <taxon>Clostridia</taxon>
        <taxon>Eubacteriales</taxon>
        <taxon>Clostridiaceae</taxon>
        <taxon>Clostridium</taxon>
    </lineage>
</organism>
<keyword evidence="2" id="KW-1185">Reference proteome</keyword>
<gene>
    <name evidence="1" type="ORF">KQI86_11345</name>
</gene>
<dbReference type="RefSeq" id="WP_216439448.1">
    <property type="nucleotide sequence ID" value="NZ_JAHLQF010000002.1"/>
</dbReference>
<protein>
    <submittedName>
        <fullName evidence="1">Uncharacterized protein</fullName>
    </submittedName>
</protein>
<accession>A0ABS6EJS6</accession>